<evidence type="ECO:0000313" key="3">
    <source>
        <dbReference type="Proteomes" id="UP001066276"/>
    </source>
</evidence>
<organism evidence="2 3">
    <name type="scientific">Pleurodeles waltl</name>
    <name type="common">Iberian ribbed newt</name>
    <dbReference type="NCBI Taxonomy" id="8319"/>
    <lineage>
        <taxon>Eukaryota</taxon>
        <taxon>Metazoa</taxon>
        <taxon>Chordata</taxon>
        <taxon>Craniata</taxon>
        <taxon>Vertebrata</taxon>
        <taxon>Euteleostomi</taxon>
        <taxon>Amphibia</taxon>
        <taxon>Batrachia</taxon>
        <taxon>Caudata</taxon>
        <taxon>Salamandroidea</taxon>
        <taxon>Salamandridae</taxon>
        <taxon>Pleurodelinae</taxon>
        <taxon>Pleurodeles</taxon>
    </lineage>
</organism>
<feature type="region of interest" description="Disordered" evidence="1">
    <location>
        <begin position="1"/>
        <end position="171"/>
    </location>
</feature>
<feature type="compositionally biased region" description="Acidic residues" evidence="1">
    <location>
        <begin position="64"/>
        <end position="77"/>
    </location>
</feature>
<dbReference type="AlphaFoldDB" id="A0AAV7WZ90"/>
<proteinExistence type="predicted"/>
<accession>A0AAV7WZ90</accession>
<evidence type="ECO:0000313" key="2">
    <source>
        <dbReference type="EMBL" id="KAJ1217164.1"/>
    </source>
</evidence>
<sequence length="171" mass="18473">MRNKVLAANMDCSRLSNTPAQDASDWRCPRGIHKGDNKKSSTLENPDVRVLAETKREDGLQGGVEEDAEEADSEENAESPGDREEQEDADWRQGNSGGPRGVANHGRKEESGDALIARHAPGGTWLTKVRSFFKDSLKLNREGNDRKGEGRDSAGGGGGEAGRGQRGDKED</sequence>
<keyword evidence="3" id="KW-1185">Reference proteome</keyword>
<comment type="caution">
    <text evidence="2">The sequence shown here is derived from an EMBL/GenBank/DDBJ whole genome shotgun (WGS) entry which is preliminary data.</text>
</comment>
<protein>
    <recommendedName>
        <fullName evidence="4">Myelin basic protein</fullName>
    </recommendedName>
</protein>
<dbReference type="EMBL" id="JANPWB010000001">
    <property type="protein sequence ID" value="KAJ1217164.1"/>
    <property type="molecule type" value="Genomic_DNA"/>
</dbReference>
<reference evidence="2" key="1">
    <citation type="journal article" date="2022" name="bioRxiv">
        <title>Sequencing and chromosome-scale assembly of the giantPleurodeles waltlgenome.</title>
        <authorList>
            <person name="Brown T."/>
            <person name="Elewa A."/>
            <person name="Iarovenko S."/>
            <person name="Subramanian E."/>
            <person name="Araus A.J."/>
            <person name="Petzold A."/>
            <person name="Susuki M."/>
            <person name="Suzuki K.-i.T."/>
            <person name="Hayashi T."/>
            <person name="Toyoda A."/>
            <person name="Oliveira C."/>
            <person name="Osipova E."/>
            <person name="Leigh N.D."/>
            <person name="Simon A."/>
            <person name="Yun M.H."/>
        </authorList>
    </citation>
    <scope>NUCLEOTIDE SEQUENCE</scope>
    <source>
        <strain evidence="2">20211129_DDA</strain>
        <tissue evidence="2">Liver</tissue>
    </source>
</reference>
<gene>
    <name evidence="2" type="ORF">NDU88_004759</name>
</gene>
<feature type="compositionally biased region" description="Basic and acidic residues" evidence="1">
    <location>
        <begin position="132"/>
        <end position="152"/>
    </location>
</feature>
<evidence type="ECO:0000256" key="1">
    <source>
        <dbReference type="SAM" id="MobiDB-lite"/>
    </source>
</evidence>
<name>A0AAV7WZ90_PLEWA</name>
<feature type="compositionally biased region" description="Gly residues" evidence="1">
    <location>
        <begin position="153"/>
        <end position="162"/>
    </location>
</feature>
<dbReference type="Proteomes" id="UP001066276">
    <property type="component" value="Chromosome 1_1"/>
</dbReference>
<feature type="compositionally biased region" description="Basic and acidic residues" evidence="1">
    <location>
        <begin position="24"/>
        <end position="59"/>
    </location>
</feature>
<evidence type="ECO:0008006" key="4">
    <source>
        <dbReference type="Google" id="ProtNLM"/>
    </source>
</evidence>